<evidence type="ECO:0000313" key="6">
    <source>
        <dbReference type="EMBL" id="KAB5588112.1"/>
    </source>
</evidence>
<keyword evidence="7" id="KW-1185">Reference proteome</keyword>
<comment type="caution">
    <text evidence="6">The sequence shown here is derived from an EMBL/GenBank/DDBJ whole genome shotgun (WGS) entry which is preliminary data.</text>
</comment>
<dbReference type="InterPro" id="IPR003653">
    <property type="entry name" value="Peptidase_C48_C"/>
</dbReference>
<feature type="region of interest" description="Disordered" evidence="4">
    <location>
        <begin position="1"/>
        <end position="35"/>
    </location>
</feature>
<dbReference type="SUPFAM" id="SSF54001">
    <property type="entry name" value="Cysteine proteinases"/>
    <property type="match status" value="1"/>
</dbReference>
<proteinExistence type="inferred from homology"/>
<dbReference type="OrthoDB" id="3249715at2759"/>
<gene>
    <name evidence="6" type="ORF">CTheo_8445</name>
</gene>
<organism evidence="6 7">
    <name type="scientific">Ceratobasidium theobromae</name>
    <dbReference type="NCBI Taxonomy" id="1582974"/>
    <lineage>
        <taxon>Eukaryota</taxon>
        <taxon>Fungi</taxon>
        <taxon>Dikarya</taxon>
        <taxon>Basidiomycota</taxon>
        <taxon>Agaricomycotina</taxon>
        <taxon>Agaricomycetes</taxon>
        <taxon>Cantharellales</taxon>
        <taxon>Ceratobasidiaceae</taxon>
        <taxon>Ceratobasidium</taxon>
    </lineage>
</organism>
<evidence type="ECO:0000259" key="5">
    <source>
        <dbReference type="Pfam" id="PF02902"/>
    </source>
</evidence>
<reference evidence="6 7" key="1">
    <citation type="journal article" date="2019" name="Fungal Biol. Biotechnol.">
        <title>Draft genome sequence of fastidious pathogen Ceratobasidium theobromae, which causes vascular-streak dieback in Theobroma cacao.</title>
        <authorList>
            <person name="Ali S.S."/>
            <person name="Asman A."/>
            <person name="Shao J."/>
            <person name="Firmansyah A.P."/>
            <person name="Susilo A.W."/>
            <person name="Rosmana A."/>
            <person name="McMahon P."/>
            <person name="Junaid M."/>
            <person name="Guest D."/>
            <person name="Kheng T.Y."/>
            <person name="Meinhardt L.W."/>
            <person name="Bailey B.A."/>
        </authorList>
    </citation>
    <scope>NUCLEOTIDE SEQUENCE [LARGE SCALE GENOMIC DNA]</scope>
    <source>
        <strain evidence="6 7">CT2</strain>
    </source>
</reference>
<protein>
    <submittedName>
        <fullName evidence="6">Cell wall alpha-1,3-glucan synthase ags1</fullName>
    </submittedName>
</protein>
<dbReference type="Pfam" id="PF02902">
    <property type="entry name" value="Peptidase_C48"/>
    <property type="match status" value="1"/>
</dbReference>
<dbReference type="GO" id="GO:0019783">
    <property type="term" value="F:ubiquitin-like protein peptidase activity"/>
    <property type="evidence" value="ECO:0007669"/>
    <property type="project" value="UniProtKB-ARBA"/>
</dbReference>
<evidence type="ECO:0000313" key="7">
    <source>
        <dbReference type="Proteomes" id="UP000383932"/>
    </source>
</evidence>
<dbReference type="AlphaFoldDB" id="A0A5N5Q8M9"/>
<dbReference type="Gene3D" id="3.40.395.10">
    <property type="entry name" value="Adenoviral Proteinase, Chain A"/>
    <property type="match status" value="1"/>
</dbReference>
<comment type="similarity">
    <text evidence="1">Belongs to the peptidase C48 family.</text>
</comment>
<dbReference type="EMBL" id="SSOP01000565">
    <property type="protein sequence ID" value="KAB5588112.1"/>
    <property type="molecule type" value="Genomic_DNA"/>
</dbReference>
<accession>A0A5N5Q8M9</accession>
<dbReference type="GO" id="GO:0006508">
    <property type="term" value="P:proteolysis"/>
    <property type="evidence" value="ECO:0007669"/>
    <property type="project" value="UniProtKB-KW"/>
</dbReference>
<keyword evidence="3" id="KW-0378">Hydrolase</keyword>
<evidence type="ECO:0000256" key="3">
    <source>
        <dbReference type="ARBA" id="ARBA00022801"/>
    </source>
</evidence>
<evidence type="ECO:0000256" key="1">
    <source>
        <dbReference type="ARBA" id="ARBA00005234"/>
    </source>
</evidence>
<name>A0A5N5Q8M9_9AGAM</name>
<feature type="domain" description="Ubiquitin-like protease family profile" evidence="5">
    <location>
        <begin position="161"/>
        <end position="256"/>
    </location>
</feature>
<sequence>MTGEQLSQAESPETSCLDSLHGNPDSQPSYHITDKLPDLDGLKEVEDQSDYIKPPLLVINQQQLPILEKMLDIFRATTNWEEDVENNPLYDLSTNAMVHISVIDYIACYLQHIIYHGPHMAEGVLIIPPSIYHTVTCNLDTSQAVDFPTVWAPEVLPTRLLLPIVEQHDRTKHWFLIYGIITEDHGSISMVLNYIDSLPRPNDTVIRRRFQLACKVIRVLFPQFQDKRIKRTYQPLPTFRQASGSLDCGIFCCQVLLAIGFEQTCALLDPLPVQDVKDHMLDILKEVQASILDDIAQGGISGVGIPLHRLLQSGVQGSMVFLKDIIPVPTTFGQPSSAYSSKAPTPAPSTPQVQISSPLCHALLASHALANHLLPDQVEPSRLVLDNSLSSPNPLQPPVCPIHSASSVTNEQASTSGKISTLMSGHTFTYGRPAPHEFREGQQWSTFFGDLREPQCNWPVGMLQGIRSRKVNDVLAGVFLAQSSPQSTLPPGITIVPGPTTRRDTSGMAIAEFTQHLLEIEDLFERQKALLSGGNPDRPLKLNWLKDTIDLEEDWLLPSVDIDSLSLTISNPKFMEPVVIHAYPPRAATISTDNGLKVLHNGQERPLSHSVQNFCCFSVGTNNQFKVNIFFPNYVVPRANNRRYKTFMKNMDYCWWYDEVFLVTLEKVSNRLPPNLMPAYVQATQELPAMYFVAEKRAVSASKGGQNFTGHKMIPELLNHILPIMREIVERKDDLAHFRGFFFHIYGINLKTVGQGLDGQEQGNLLWHIFNMYPIVDWDKQNPQDVVVDFSLEINIDPRHLPADINHVTLLWDFDNVLAILRDTWALH</sequence>
<keyword evidence="2" id="KW-0645">Protease</keyword>
<dbReference type="Proteomes" id="UP000383932">
    <property type="component" value="Unassembled WGS sequence"/>
</dbReference>
<feature type="compositionally biased region" description="Polar residues" evidence="4">
    <location>
        <begin position="1"/>
        <end position="17"/>
    </location>
</feature>
<dbReference type="GO" id="GO:0008234">
    <property type="term" value="F:cysteine-type peptidase activity"/>
    <property type="evidence" value="ECO:0007669"/>
    <property type="project" value="InterPro"/>
</dbReference>
<evidence type="ECO:0000256" key="4">
    <source>
        <dbReference type="SAM" id="MobiDB-lite"/>
    </source>
</evidence>
<evidence type="ECO:0000256" key="2">
    <source>
        <dbReference type="ARBA" id="ARBA00022670"/>
    </source>
</evidence>
<dbReference type="InterPro" id="IPR038765">
    <property type="entry name" value="Papain-like_cys_pep_sf"/>
</dbReference>